<protein>
    <submittedName>
        <fullName evidence="2">Uncharacterized protein</fullName>
    </submittedName>
</protein>
<comment type="caution">
    <text evidence="2">The sequence shown here is derived from an EMBL/GenBank/DDBJ whole genome shotgun (WGS) entry which is preliminary data.</text>
</comment>
<name>A0A3L6QKV8_PANMI</name>
<dbReference type="Proteomes" id="UP000275267">
    <property type="component" value="Unassembled WGS sequence"/>
</dbReference>
<evidence type="ECO:0000313" key="3">
    <source>
        <dbReference type="Proteomes" id="UP000275267"/>
    </source>
</evidence>
<dbReference type="EMBL" id="PQIB02000012">
    <property type="protein sequence ID" value="RLM80919.1"/>
    <property type="molecule type" value="Genomic_DNA"/>
</dbReference>
<dbReference type="PANTHER" id="PTHR33085:SF69">
    <property type="entry name" value="OS07G0234700 PROTEIN"/>
    <property type="match status" value="1"/>
</dbReference>
<accession>A0A3L6QKV8</accession>
<organism evidence="2 3">
    <name type="scientific">Panicum miliaceum</name>
    <name type="common">Proso millet</name>
    <name type="synonym">Broomcorn millet</name>
    <dbReference type="NCBI Taxonomy" id="4540"/>
    <lineage>
        <taxon>Eukaryota</taxon>
        <taxon>Viridiplantae</taxon>
        <taxon>Streptophyta</taxon>
        <taxon>Embryophyta</taxon>
        <taxon>Tracheophyta</taxon>
        <taxon>Spermatophyta</taxon>
        <taxon>Magnoliopsida</taxon>
        <taxon>Liliopsida</taxon>
        <taxon>Poales</taxon>
        <taxon>Poaceae</taxon>
        <taxon>PACMAD clade</taxon>
        <taxon>Panicoideae</taxon>
        <taxon>Panicodae</taxon>
        <taxon>Paniceae</taxon>
        <taxon>Panicinae</taxon>
        <taxon>Panicum</taxon>
        <taxon>Panicum sect. Panicum</taxon>
    </lineage>
</organism>
<keyword evidence="3" id="KW-1185">Reference proteome</keyword>
<dbReference type="OrthoDB" id="685508at2759"/>
<feature type="region of interest" description="Disordered" evidence="1">
    <location>
        <begin position="36"/>
        <end position="103"/>
    </location>
</feature>
<dbReference type="Pfam" id="PF07893">
    <property type="entry name" value="DUF1668"/>
    <property type="match status" value="1"/>
</dbReference>
<dbReference type="AlphaFoldDB" id="A0A3L6QKV8"/>
<evidence type="ECO:0000313" key="2">
    <source>
        <dbReference type="EMBL" id="RLM80919.1"/>
    </source>
</evidence>
<feature type="compositionally biased region" description="Basic and acidic residues" evidence="1">
    <location>
        <begin position="44"/>
        <end position="56"/>
    </location>
</feature>
<evidence type="ECO:0000256" key="1">
    <source>
        <dbReference type="SAM" id="MobiDB-lite"/>
    </source>
</evidence>
<gene>
    <name evidence="2" type="ORF">C2845_PM12G06290</name>
</gene>
<reference evidence="3" key="1">
    <citation type="journal article" date="2019" name="Nat. Commun.">
        <title>The genome of broomcorn millet.</title>
        <authorList>
            <person name="Zou C."/>
            <person name="Miki D."/>
            <person name="Li D."/>
            <person name="Tang Q."/>
            <person name="Xiao L."/>
            <person name="Rajput S."/>
            <person name="Deng P."/>
            <person name="Jia W."/>
            <person name="Huang R."/>
            <person name="Zhang M."/>
            <person name="Sun Y."/>
            <person name="Hu J."/>
            <person name="Fu X."/>
            <person name="Schnable P.S."/>
            <person name="Li F."/>
            <person name="Zhang H."/>
            <person name="Feng B."/>
            <person name="Zhu X."/>
            <person name="Liu R."/>
            <person name="Schnable J.C."/>
            <person name="Zhu J.-K."/>
            <person name="Zhang H."/>
        </authorList>
    </citation>
    <scope>NUCLEOTIDE SEQUENCE [LARGE SCALE GENOMIC DNA]</scope>
</reference>
<proteinExistence type="predicted"/>
<dbReference type="InterPro" id="IPR012871">
    <property type="entry name" value="DUF1668_ORYSA"/>
</dbReference>
<sequence>MWACRSFLSRPRGLLINSIRRRRVTEVQPVFPGVASRGLVSGTRDGDRPDDAKDKAAVTGAGCSGGGETEMSGTSRKAPAPDDRRRKGRASAGNRRSPPTVGTGAKKHLYLVLDDAKYGFGIHKVNIDDADADDPEGDVADSLEFRALPRLPEPPVMRIEYQWVDTFAVLGSNVIGIGSGLRGSDDRRSDGAGLHNCVRLAVAVGNRLYVIEDGTQYHGADYEHRFCWGGLHCLKLEDDAAADGCPEDEKKKPSRSGEDPWFCITLRRGGSGAARTPDLLPLSPEGITAHAVHPAGRAFFVSVHCHYVEAHRGRGTSYDTEHGRWSRHGDWELPFVGRARYDRGLHAWVGLHTQSDGHGRFMPDGYICACKVPRLNGVTAPGRKLSKEKLFLEDPRRHVDAKLVGMGGGGRFCLVEILTRPGVDREGCVGDGDKCVLRLTTFRVEYGGDGELVTTDRRPARSFKLSKYHNFARICSDCWQAFWA</sequence>
<dbReference type="PANTHER" id="PTHR33085">
    <property type="entry name" value="OS12G0113100 PROTEIN-RELATED"/>
    <property type="match status" value="1"/>
</dbReference>